<dbReference type="InterPro" id="IPR004183">
    <property type="entry name" value="Xdiol_dOase_suB"/>
</dbReference>
<dbReference type="PANTHER" id="PTHR30096:SF0">
    <property type="entry name" value="4,5-DOPA DIOXYGENASE EXTRADIOL-LIKE PROTEIN"/>
    <property type="match status" value="1"/>
</dbReference>
<evidence type="ECO:0000313" key="7">
    <source>
        <dbReference type="EMBL" id="OTP76110.1"/>
    </source>
</evidence>
<proteinExistence type="inferred from homology"/>
<keyword evidence="7" id="KW-0223">Dioxygenase</keyword>
<reference evidence="7 8" key="1">
    <citation type="submission" date="2017-03" db="EMBL/GenBank/DDBJ databases">
        <title>Genome analysis of strain PAMC 26577.</title>
        <authorList>
            <person name="Oh H.-M."/>
            <person name="Yang J.-A."/>
        </authorList>
    </citation>
    <scope>NUCLEOTIDE SEQUENCE [LARGE SCALE GENOMIC DNA]</scope>
    <source>
        <strain evidence="7 8">PAMC 26577</strain>
    </source>
</reference>
<comment type="caution">
    <text evidence="7">The sequence shown here is derived from an EMBL/GenBank/DDBJ whole genome shotgun (WGS) entry which is preliminary data.</text>
</comment>
<dbReference type="GO" id="GO:0008198">
    <property type="term" value="F:ferrous iron binding"/>
    <property type="evidence" value="ECO:0007669"/>
    <property type="project" value="InterPro"/>
</dbReference>
<dbReference type="EMBL" id="NBTZ01000042">
    <property type="protein sequence ID" value="OTP76110.1"/>
    <property type="molecule type" value="Genomic_DNA"/>
</dbReference>
<evidence type="ECO:0000313" key="8">
    <source>
        <dbReference type="Proteomes" id="UP000195221"/>
    </source>
</evidence>
<dbReference type="Gene3D" id="3.40.830.10">
    <property type="entry name" value="LigB-like"/>
    <property type="match status" value="1"/>
</dbReference>
<dbReference type="AlphaFoldDB" id="A0A242MXE1"/>
<organism evidence="7 8">
    <name type="scientific">Caballeronia sordidicola</name>
    <name type="common">Burkholderia sordidicola</name>
    <dbReference type="NCBI Taxonomy" id="196367"/>
    <lineage>
        <taxon>Bacteria</taxon>
        <taxon>Pseudomonadati</taxon>
        <taxon>Pseudomonadota</taxon>
        <taxon>Betaproteobacteria</taxon>
        <taxon>Burkholderiales</taxon>
        <taxon>Burkholderiaceae</taxon>
        <taxon>Caballeronia</taxon>
    </lineage>
</organism>
<name>A0A242MXE1_CABSO</name>
<keyword evidence="4" id="KW-0862">Zinc</keyword>
<sequence>MRAAWKQLEDYLVGFASALKERPRALVVVSGHWHERVPTVNTSPAPPLLFDYHGFPAYTYRLEWPAPGSPEIAMHVRALLDEAGFLSGLDERRGFDHGVFVPLKVAFPEADIPVVQLSLQQGLDLRPTSRSVVL</sequence>
<dbReference type="InterPro" id="IPR014436">
    <property type="entry name" value="Extradiol_dOase_DODA"/>
</dbReference>
<accession>A0A242MXE1</accession>
<feature type="domain" description="Extradiol ring-cleavage dioxygenase class III enzyme subunit B" evidence="6">
    <location>
        <begin position="19"/>
        <end position="120"/>
    </location>
</feature>
<comment type="cofactor">
    <cofactor evidence="1">
        <name>Zn(2+)</name>
        <dbReference type="ChEBI" id="CHEBI:29105"/>
    </cofactor>
</comment>
<evidence type="ECO:0000256" key="3">
    <source>
        <dbReference type="ARBA" id="ARBA00022723"/>
    </source>
</evidence>
<evidence type="ECO:0000256" key="4">
    <source>
        <dbReference type="ARBA" id="ARBA00022833"/>
    </source>
</evidence>
<dbReference type="GO" id="GO:0016702">
    <property type="term" value="F:oxidoreductase activity, acting on single donors with incorporation of molecular oxygen, incorporation of two atoms of oxygen"/>
    <property type="evidence" value="ECO:0007669"/>
    <property type="project" value="UniProtKB-ARBA"/>
</dbReference>
<gene>
    <name evidence="7" type="ORF">PAMC26577_11865</name>
</gene>
<evidence type="ECO:0000256" key="5">
    <source>
        <dbReference type="ARBA" id="ARBA00023002"/>
    </source>
</evidence>
<keyword evidence="3" id="KW-0479">Metal-binding</keyword>
<dbReference type="SUPFAM" id="SSF53213">
    <property type="entry name" value="LigB-like"/>
    <property type="match status" value="1"/>
</dbReference>
<protein>
    <submittedName>
        <fullName evidence="7">Catalytic LigB subunit of aromatic ring-opening dioxygenase</fullName>
    </submittedName>
</protein>
<dbReference type="CDD" id="cd07363">
    <property type="entry name" value="45_DOPA_Dioxygenase"/>
    <property type="match status" value="1"/>
</dbReference>
<evidence type="ECO:0000259" key="6">
    <source>
        <dbReference type="Pfam" id="PF02900"/>
    </source>
</evidence>
<keyword evidence="5" id="KW-0560">Oxidoreductase</keyword>
<dbReference type="Pfam" id="PF02900">
    <property type="entry name" value="LigB"/>
    <property type="match status" value="1"/>
</dbReference>
<dbReference type="Proteomes" id="UP000195221">
    <property type="component" value="Unassembled WGS sequence"/>
</dbReference>
<dbReference type="PANTHER" id="PTHR30096">
    <property type="entry name" value="4,5-DOPA DIOXYGENASE EXTRADIOL-LIKE PROTEIN"/>
    <property type="match status" value="1"/>
</dbReference>
<evidence type="ECO:0000256" key="1">
    <source>
        <dbReference type="ARBA" id="ARBA00001947"/>
    </source>
</evidence>
<evidence type="ECO:0000256" key="2">
    <source>
        <dbReference type="ARBA" id="ARBA00007581"/>
    </source>
</evidence>
<dbReference type="GO" id="GO:0008270">
    <property type="term" value="F:zinc ion binding"/>
    <property type="evidence" value="ECO:0007669"/>
    <property type="project" value="InterPro"/>
</dbReference>
<comment type="similarity">
    <text evidence="2">Belongs to the DODA-type extradiol aromatic ring-opening dioxygenase family.</text>
</comment>